<evidence type="ECO:0000256" key="3">
    <source>
        <dbReference type="ARBA" id="ARBA00022989"/>
    </source>
</evidence>
<evidence type="ECO:0000256" key="6">
    <source>
        <dbReference type="SAM" id="Phobius"/>
    </source>
</evidence>
<proteinExistence type="predicted"/>
<feature type="region of interest" description="Disordered" evidence="5">
    <location>
        <begin position="293"/>
        <end position="330"/>
    </location>
</feature>
<evidence type="ECO:0000256" key="5">
    <source>
        <dbReference type="SAM" id="MobiDB-lite"/>
    </source>
</evidence>
<evidence type="ECO:0000313" key="8">
    <source>
        <dbReference type="Proteomes" id="UP000799302"/>
    </source>
</evidence>
<evidence type="ECO:0000313" key="7">
    <source>
        <dbReference type="EMBL" id="KAF2672101.1"/>
    </source>
</evidence>
<evidence type="ECO:0000256" key="4">
    <source>
        <dbReference type="ARBA" id="ARBA00023136"/>
    </source>
</evidence>
<feature type="transmembrane region" description="Helical" evidence="6">
    <location>
        <begin position="174"/>
        <end position="199"/>
    </location>
</feature>
<dbReference type="Proteomes" id="UP000799302">
    <property type="component" value="Unassembled WGS sequence"/>
</dbReference>
<sequence length="330" mass="34422">MSQCYSKNKNIIHTNNHQPCGSTNSTSPHVPCCASGDQCMSGGLCHYTYSINGGSGYYAAGCTDSTYSDSTCPDLCTNLVLRDVTWLAKPRHWACCGQDGITGHPKCNNATKQTFADPQPASLKAYYVAGVGAPNGTDAPSSSVGAAPGGATANANASANASASTNSTGLSGGAAAGIGAGVAVGVLALVCGVIACLLVRRRRRRKMGGMQVLREVDGSMSTTPIGYVPQELSTEAMSELDTKRYMESAALEQPPVLSAIELPGNEAVLTPPERGPDHMRWEEYAFPIMDVQTGGDSIQHTPVGTVSSGLYSPPTPTEERMIAQERLKPD</sequence>
<dbReference type="AlphaFoldDB" id="A0A6A6UKP8"/>
<protein>
    <submittedName>
        <fullName evidence="7">Uncharacterized protein</fullName>
    </submittedName>
</protein>
<dbReference type="InterPro" id="IPR051694">
    <property type="entry name" value="Immunoregulatory_rcpt-like"/>
</dbReference>
<evidence type="ECO:0000256" key="2">
    <source>
        <dbReference type="ARBA" id="ARBA00022692"/>
    </source>
</evidence>
<evidence type="ECO:0000256" key="1">
    <source>
        <dbReference type="ARBA" id="ARBA00004167"/>
    </source>
</evidence>
<reference evidence="7" key="1">
    <citation type="journal article" date="2020" name="Stud. Mycol.">
        <title>101 Dothideomycetes genomes: a test case for predicting lifestyles and emergence of pathogens.</title>
        <authorList>
            <person name="Haridas S."/>
            <person name="Albert R."/>
            <person name="Binder M."/>
            <person name="Bloem J."/>
            <person name="Labutti K."/>
            <person name="Salamov A."/>
            <person name="Andreopoulos B."/>
            <person name="Baker S."/>
            <person name="Barry K."/>
            <person name="Bills G."/>
            <person name="Bluhm B."/>
            <person name="Cannon C."/>
            <person name="Castanera R."/>
            <person name="Culley D."/>
            <person name="Daum C."/>
            <person name="Ezra D."/>
            <person name="Gonzalez J."/>
            <person name="Henrissat B."/>
            <person name="Kuo A."/>
            <person name="Liang C."/>
            <person name="Lipzen A."/>
            <person name="Lutzoni F."/>
            <person name="Magnuson J."/>
            <person name="Mondo S."/>
            <person name="Nolan M."/>
            <person name="Ohm R."/>
            <person name="Pangilinan J."/>
            <person name="Park H.-J."/>
            <person name="Ramirez L."/>
            <person name="Alfaro M."/>
            <person name="Sun H."/>
            <person name="Tritt A."/>
            <person name="Yoshinaga Y."/>
            <person name="Zwiers L.-H."/>
            <person name="Turgeon B."/>
            <person name="Goodwin S."/>
            <person name="Spatafora J."/>
            <person name="Crous P."/>
            <person name="Grigoriev I."/>
        </authorList>
    </citation>
    <scope>NUCLEOTIDE SEQUENCE</scope>
    <source>
        <strain evidence="7">CBS 115976</strain>
    </source>
</reference>
<keyword evidence="2 6" id="KW-0812">Transmembrane</keyword>
<organism evidence="7 8">
    <name type="scientific">Microthyrium microscopicum</name>
    <dbReference type="NCBI Taxonomy" id="703497"/>
    <lineage>
        <taxon>Eukaryota</taxon>
        <taxon>Fungi</taxon>
        <taxon>Dikarya</taxon>
        <taxon>Ascomycota</taxon>
        <taxon>Pezizomycotina</taxon>
        <taxon>Dothideomycetes</taxon>
        <taxon>Dothideomycetes incertae sedis</taxon>
        <taxon>Microthyriales</taxon>
        <taxon>Microthyriaceae</taxon>
        <taxon>Microthyrium</taxon>
    </lineage>
</organism>
<dbReference type="GO" id="GO:0016020">
    <property type="term" value="C:membrane"/>
    <property type="evidence" value="ECO:0007669"/>
    <property type="project" value="UniProtKB-SubCell"/>
</dbReference>
<keyword evidence="4 6" id="KW-0472">Membrane</keyword>
<feature type="compositionally biased region" description="Low complexity" evidence="5">
    <location>
        <begin position="144"/>
        <end position="166"/>
    </location>
</feature>
<dbReference type="GO" id="GO:0071944">
    <property type="term" value="C:cell periphery"/>
    <property type="evidence" value="ECO:0007669"/>
    <property type="project" value="UniProtKB-ARBA"/>
</dbReference>
<feature type="compositionally biased region" description="Basic and acidic residues" evidence="5">
    <location>
        <begin position="317"/>
        <end position="330"/>
    </location>
</feature>
<accession>A0A6A6UKP8</accession>
<keyword evidence="3 6" id="KW-1133">Transmembrane helix</keyword>
<dbReference type="EMBL" id="MU004232">
    <property type="protein sequence ID" value="KAF2672101.1"/>
    <property type="molecule type" value="Genomic_DNA"/>
</dbReference>
<dbReference type="PANTHER" id="PTHR15549:SF27">
    <property type="entry name" value="CHITIN-BINDING TYPE-1 DOMAIN-CONTAINING PROTEIN"/>
    <property type="match status" value="1"/>
</dbReference>
<feature type="compositionally biased region" description="Polar residues" evidence="5">
    <location>
        <begin position="294"/>
        <end position="310"/>
    </location>
</feature>
<keyword evidence="8" id="KW-1185">Reference proteome</keyword>
<name>A0A6A6UKP8_9PEZI</name>
<dbReference type="PANTHER" id="PTHR15549">
    <property type="entry name" value="PAIRED IMMUNOGLOBULIN-LIKE TYPE 2 RECEPTOR"/>
    <property type="match status" value="1"/>
</dbReference>
<dbReference type="OrthoDB" id="5215637at2759"/>
<feature type="region of interest" description="Disordered" evidence="5">
    <location>
        <begin position="138"/>
        <end position="166"/>
    </location>
</feature>
<comment type="subcellular location">
    <subcellularLocation>
        <location evidence="1">Membrane</location>
        <topology evidence="1">Single-pass membrane protein</topology>
    </subcellularLocation>
</comment>
<gene>
    <name evidence="7" type="ORF">BT63DRAFT_411408</name>
</gene>